<comment type="caution">
    <text evidence="3">The sequence shown here is derived from an EMBL/GenBank/DDBJ whole genome shotgun (WGS) entry which is preliminary data.</text>
</comment>
<protein>
    <submittedName>
        <fullName evidence="3">Lecithin retinol acyltransferase family protein</fullName>
    </submittedName>
</protein>
<keyword evidence="3" id="KW-0012">Acyltransferase</keyword>
<dbReference type="GeneID" id="65549215"/>
<dbReference type="Gene3D" id="3.90.1720.10">
    <property type="entry name" value="endopeptidase domain like (from Nostoc punctiforme)"/>
    <property type="match status" value="1"/>
</dbReference>
<proteinExistence type="predicted"/>
<dbReference type="EMBL" id="JABUMC010000005">
    <property type="protein sequence ID" value="MBV6546390.1"/>
    <property type="molecule type" value="Genomic_DNA"/>
</dbReference>
<feature type="domain" description="LRAT" evidence="1">
    <location>
        <begin position="39"/>
        <end position="137"/>
    </location>
</feature>
<dbReference type="InterPro" id="IPR007053">
    <property type="entry name" value="LRAT_dom"/>
</dbReference>
<gene>
    <name evidence="2" type="ORF">HT657_03825</name>
    <name evidence="3" type="ORF">HT672_03640</name>
</gene>
<keyword evidence="5" id="KW-1185">Reference proteome</keyword>
<name>A0A949WFC3_9PAST</name>
<evidence type="ECO:0000313" key="3">
    <source>
        <dbReference type="EMBL" id="MBV6546390.1"/>
    </source>
</evidence>
<dbReference type="Proteomes" id="UP001196379">
    <property type="component" value="Unassembled WGS sequence"/>
</dbReference>
<keyword evidence="3" id="KW-0808">Transferase</keyword>
<accession>A0A949WFC3</accession>
<evidence type="ECO:0000313" key="2">
    <source>
        <dbReference type="EMBL" id="MBV6531277.1"/>
    </source>
</evidence>
<dbReference type="PROSITE" id="PS51934">
    <property type="entry name" value="LRAT"/>
    <property type="match status" value="1"/>
</dbReference>
<evidence type="ECO:0000313" key="5">
    <source>
        <dbReference type="Proteomes" id="UP001196379"/>
    </source>
</evidence>
<dbReference type="RefSeq" id="WP_157403325.1">
    <property type="nucleotide sequence ID" value="NZ_JABULY010000001.1"/>
</dbReference>
<dbReference type="EMBL" id="JABULY010000001">
    <property type="protein sequence ID" value="MBV6531277.1"/>
    <property type="molecule type" value="Genomic_DNA"/>
</dbReference>
<organism evidence="3 4">
    <name type="scientific">Ursidibacter maritimus</name>
    <dbReference type="NCBI Taxonomy" id="1331689"/>
    <lineage>
        <taxon>Bacteria</taxon>
        <taxon>Pseudomonadati</taxon>
        <taxon>Pseudomonadota</taxon>
        <taxon>Gammaproteobacteria</taxon>
        <taxon>Pasteurellales</taxon>
        <taxon>Pasteurellaceae</taxon>
        <taxon>Ursidibacter</taxon>
    </lineage>
</organism>
<dbReference type="AlphaFoldDB" id="A0A949WFC3"/>
<evidence type="ECO:0000259" key="1">
    <source>
        <dbReference type="PROSITE" id="PS51934"/>
    </source>
</evidence>
<dbReference type="Pfam" id="PF04970">
    <property type="entry name" value="LRAT"/>
    <property type="match status" value="1"/>
</dbReference>
<dbReference type="OrthoDB" id="9812095at2"/>
<reference evidence="3 5" key="1">
    <citation type="journal article" date="2021" name="Mol. Ecol.">
        <title>Polar bear-adapted Ursidibacter maritimus are remarkably conserved after generations in captivity.</title>
        <authorList>
            <person name="Espinosa-Gongora C."/>
            <person name="Hansen M.J."/>
            <person name="Bertelsen M.F."/>
            <person name="Bojesen A.M."/>
        </authorList>
    </citation>
    <scope>NUCLEOTIDE SEQUENCE</scope>
    <source>
        <strain evidence="3">Pb43105x</strain>
        <strain evidence="2 5">Pb43106</strain>
    </source>
</reference>
<dbReference type="GO" id="GO:0016746">
    <property type="term" value="F:acyltransferase activity"/>
    <property type="evidence" value="ECO:0007669"/>
    <property type="project" value="UniProtKB-KW"/>
</dbReference>
<dbReference type="Proteomes" id="UP000732858">
    <property type="component" value="Unassembled WGS sequence"/>
</dbReference>
<evidence type="ECO:0000313" key="4">
    <source>
        <dbReference type="Proteomes" id="UP000732858"/>
    </source>
</evidence>
<sequence>MFKKLLKFSGIGLVYNFSESFVGNVFIDKVKPKKGSVVYCDLAFGYAEHSGIYVGNNKIVHLNSRGNIEIVSASEFIEGTTALSIYVSSSNGKSDGSEPVCRRALRMVGKCRDYNVILDNCHQFTSGCLTGNFENSDNFLWMLKDTTEKILGSDEWRVWER</sequence>